<dbReference type="NCBIfam" id="NF006134">
    <property type="entry name" value="PRK08279.1"/>
    <property type="match status" value="1"/>
</dbReference>
<dbReference type="GO" id="GO:0004467">
    <property type="term" value="F:long-chain fatty acid-CoA ligase activity"/>
    <property type="evidence" value="ECO:0007669"/>
    <property type="project" value="UniProtKB-EC"/>
</dbReference>
<evidence type="ECO:0000256" key="1">
    <source>
        <dbReference type="ARBA" id="ARBA00006432"/>
    </source>
</evidence>
<dbReference type="Pfam" id="PF13193">
    <property type="entry name" value="AMP-binding_C"/>
    <property type="match status" value="1"/>
</dbReference>
<dbReference type="Pfam" id="PF00501">
    <property type="entry name" value="AMP-binding"/>
    <property type="match status" value="1"/>
</dbReference>
<dbReference type="RefSeq" id="WP_106389995.1">
    <property type="nucleotide sequence ID" value="NZ_PVNK01000025.1"/>
</dbReference>
<keyword evidence="4" id="KW-0067">ATP-binding</keyword>
<evidence type="ECO:0000313" key="8">
    <source>
        <dbReference type="Proteomes" id="UP000237968"/>
    </source>
</evidence>
<protein>
    <submittedName>
        <fullName evidence="7">Long-chain-fatty-acid--CoA ligase</fullName>
        <ecNumber evidence="7">6.2.1.3</ecNumber>
    </submittedName>
</protein>
<sequence length="604" mass="66996">MTDSSQTLSALLRQSATRARAVLRGLRTNFFWDPSSCDNIPRELQRWAAERPNDPFLSFEGRQWTVGSFDAEVNRHARAWRELDCDPGQVVALVMENRPAFLFHFYALGKLGVVASLINPALRGPALRHALEVCEPTAILVDARQLEALRELGHDALPVGPDRVFVDVEAPRGQAEPGHAFEPFQSWNPRVCGALPLALAGAELNGLDEVAAYVYTSGTTGLPKPAVVKHHRLRRAGDVFAGLARMTPDDCVYCCLPLYHASATAVAVPMVIASRARLALARKFSASRFWTECRSEGATVCMYIGELCRYLYNTPPGPDDGRHQVRCFVGNGLRPDIWDGFCERFGVEQVVEFYAATEGNAETANLFNRSGTVGPMLPWKMALARWDVERGEILRDASGFAVKAGVGEPGVLLGKIDARNPYAGYTDEGATKRKILTDVFEPGDAWFDSGDLLARDRLWHLHFVDRLGDTFRWKGENVSTQEVAELLNQGPGVRESNVYGVEIPGTDGRVGMAAMVVEPGFAPERLYAYVDAELPRYAAPRFLRLVDSLSTTGTFKHRKVELRDEGWDLERVRDPLLLRDAKGRSYVELTPERAEAVRNGQWPV</sequence>
<gene>
    <name evidence="7" type="primary">lcfB_1</name>
    <name evidence="7" type="ORF">ENSA5_05310</name>
</gene>
<comment type="similarity">
    <text evidence="1">Belongs to the ATP-dependent AMP-binding enzyme family.</text>
</comment>
<feature type="domain" description="AMP-binding enzyme C-terminal" evidence="6">
    <location>
        <begin position="482"/>
        <end position="556"/>
    </location>
</feature>
<feature type="domain" description="AMP-dependent synthetase/ligase" evidence="5">
    <location>
        <begin position="44"/>
        <end position="394"/>
    </location>
</feature>
<dbReference type="InterPro" id="IPR042099">
    <property type="entry name" value="ANL_N_sf"/>
</dbReference>
<dbReference type="InterPro" id="IPR045851">
    <property type="entry name" value="AMP-bd_C_sf"/>
</dbReference>
<dbReference type="PROSITE" id="PS00455">
    <property type="entry name" value="AMP_BINDING"/>
    <property type="match status" value="1"/>
</dbReference>
<dbReference type="PANTHER" id="PTHR43107:SF15">
    <property type="entry name" value="FATTY ACID TRANSPORT PROTEIN 3, ISOFORM A"/>
    <property type="match status" value="1"/>
</dbReference>
<proteinExistence type="inferred from homology"/>
<dbReference type="OrthoDB" id="5483897at2"/>
<keyword evidence="3" id="KW-0547">Nucleotide-binding</keyword>
<dbReference type="EC" id="6.2.1.3" evidence="7"/>
<evidence type="ECO:0000259" key="6">
    <source>
        <dbReference type="Pfam" id="PF13193"/>
    </source>
</evidence>
<organism evidence="7 8">
    <name type="scientific">Enhygromyxa salina</name>
    <dbReference type="NCBI Taxonomy" id="215803"/>
    <lineage>
        <taxon>Bacteria</taxon>
        <taxon>Pseudomonadati</taxon>
        <taxon>Myxococcota</taxon>
        <taxon>Polyangia</taxon>
        <taxon>Nannocystales</taxon>
        <taxon>Nannocystaceae</taxon>
        <taxon>Enhygromyxa</taxon>
    </lineage>
</organism>
<dbReference type="FunFam" id="3.30.300.30:FF:000002">
    <property type="entry name" value="Long-chain fatty acid transport protein 1"/>
    <property type="match status" value="1"/>
</dbReference>
<dbReference type="PANTHER" id="PTHR43107">
    <property type="entry name" value="LONG-CHAIN FATTY ACID TRANSPORT PROTEIN"/>
    <property type="match status" value="1"/>
</dbReference>
<dbReference type="GO" id="GO:0044539">
    <property type="term" value="P:long-chain fatty acid import into cell"/>
    <property type="evidence" value="ECO:0007669"/>
    <property type="project" value="TreeGrafter"/>
</dbReference>
<dbReference type="AlphaFoldDB" id="A0A2S9YIC5"/>
<evidence type="ECO:0000313" key="7">
    <source>
        <dbReference type="EMBL" id="PRQ04766.1"/>
    </source>
</evidence>
<dbReference type="GO" id="GO:0005324">
    <property type="term" value="F:long-chain fatty acid transmembrane transporter activity"/>
    <property type="evidence" value="ECO:0007669"/>
    <property type="project" value="TreeGrafter"/>
</dbReference>
<accession>A0A2S9YIC5</accession>
<dbReference type="Gene3D" id="3.40.50.12780">
    <property type="entry name" value="N-terminal domain of ligase-like"/>
    <property type="match status" value="1"/>
</dbReference>
<dbReference type="InterPro" id="IPR020845">
    <property type="entry name" value="AMP-binding_CS"/>
</dbReference>
<evidence type="ECO:0000256" key="4">
    <source>
        <dbReference type="ARBA" id="ARBA00022840"/>
    </source>
</evidence>
<evidence type="ECO:0000256" key="3">
    <source>
        <dbReference type="ARBA" id="ARBA00022741"/>
    </source>
</evidence>
<dbReference type="GO" id="GO:0005524">
    <property type="term" value="F:ATP binding"/>
    <property type="evidence" value="ECO:0007669"/>
    <property type="project" value="UniProtKB-KW"/>
</dbReference>
<dbReference type="SUPFAM" id="SSF56801">
    <property type="entry name" value="Acetyl-CoA synthetase-like"/>
    <property type="match status" value="1"/>
</dbReference>
<comment type="caution">
    <text evidence="7">The sequence shown here is derived from an EMBL/GenBank/DDBJ whole genome shotgun (WGS) entry which is preliminary data.</text>
</comment>
<dbReference type="InterPro" id="IPR000873">
    <property type="entry name" value="AMP-dep_synth/lig_dom"/>
</dbReference>
<dbReference type="EMBL" id="PVNK01000025">
    <property type="protein sequence ID" value="PRQ04766.1"/>
    <property type="molecule type" value="Genomic_DNA"/>
</dbReference>
<reference evidence="7 8" key="1">
    <citation type="submission" date="2018-03" db="EMBL/GenBank/DDBJ databases">
        <title>Draft Genome Sequences of the Obligatory Marine Myxobacteria Enhygromyxa salina SWB005.</title>
        <authorList>
            <person name="Poehlein A."/>
            <person name="Moghaddam J.A."/>
            <person name="Harms H."/>
            <person name="Alanjari M."/>
            <person name="Koenig G.M."/>
            <person name="Daniel R."/>
            <person name="Schaeberle T.F."/>
        </authorList>
    </citation>
    <scope>NUCLEOTIDE SEQUENCE [LARGE SCALE GENOMIC DNA]</scope>
    <source>
        <strain evidence="7 8">SWB005</strain>
    </source>
</reference>
<keyword evidence="2 7" id="KW-0436">Ligase</keyword>
<dbReference type="Gene3D" id="3.30.300.30">
    <property type="match status" value="1"/>
</dbReference>
<evidence type="ECO:0000259" key="5">
    <source>
        <dbReference type="Pfam" id="PF00501"/>
    </source>
</evidence>
<dbReference type="GO" id="GO:0005886">
    <property type="term" value="C:plasma membrane"/>
    <property type="evidence" value="ECO:0007669"/>
    <property type="project" value="TreeGrafter"/>
</dbReference>
<keyword evidence="8" id="KW-1185">Reference proteome</keyword>
<dbReference type="Proteomes" id="UP000237968">
    <property type="component" value="Unassembled WGS sequence"/>
</dbReference>
<name>A0A2S9YIC5_9BACT</name>
<dbReference type="InterPro" id="IPR025110">
    <property type="entry name" value="AMP-bd_C"/>
</dbReference>
<evidence type="ECO:0000256" key="2">
    <source>
        <dbReference type="ARBA" id="ARBA00022598"/>
    </source>
</evidence>